<gene>
    <name evidence="2" type="ORF">METZ01_LOCUS336104</name>
</gene>
<evidence type="ECO:0000313" key="2">
    <source>
        <dbReference type="EMBL" id="SVC83250.1"/>
    </source>
</evidence>
<protein>
    <submittedName>
        <fullName evidence="2">Uncharacterized protein</fullName>
    </submittedName>
</protein>
<dbReference type="AlphaFoldDB" id="A0A382QE69"/>
<proteinExistence type="predicted"/>
<sequence>MLSVFTSLIGLIILSYYLGIKYDLLGVMLGCIIFWLIRNIVGGFILGRIFLKETVFGKG</sequence>
<keyword evidence="1" id="KW-1133">Transmembrane helix</keyword>
<dbReference type="EMBL" id="UINC01113558">
    <property type="protein sequence ID" value="SVC83250.1"/>
    <property type="molecule type" value="Genomic_DNA"/>
</dbReference>
<reference evidence="2" key="1">
    <citation type="submission" date="2018-05" db="EMBL/GenBank/DDBJ databases">
        <authorList>
            <person name="Lanie J.A."/>
            <person name="Ng W.-L."/>
            <person name="Kazmierczak K.M."/>
            <person name="Andrzejewski T.M."/>
            <person name="Davidsen T.M."/>
            <person name="Wayne K.J."/>
            <person name="Tettelin H."/>
            <person name="Glass J.I."/>
            <person name="Rusch D."/>
            <person name="Podicherti R."/>
            <person name="Tsui H.-C.T."/>
            <person name="Winkler M.E."/>
        </authorList>
    </citation>
    <scope>NUCLEOTIDE SEQUENCE</scope>
</reference>
<feature type="transmembrane region" description="Helical" evidence="1">
    <location>
        <begin position="25"/>
        <end position="51"/>
    </location>
</feature>
<name>A0A382QE69_9ZZZZ</name>
<keyword evidence="1" id="KW-0472">Membrane</keyword>
<keyword evidence="1" id="KW-0812">Transmembrane</keyword>
<organism evidence="2">
    <name type="scientific">marine metagenome</name>
    <dbReference type="NCBI Taxonomy" id="408172"/>
    <lineage>
        <taxon>unclassified sequences</taxon>
        <taxon>metagenomes</taxon>
        <taxon>ecological metagenomes</taxon>
    </lineage>
</organism>
<accession>A0A382QE69</accession>
<evidence type="ECO:0000256" key="1">
    <source>
        <dbReference type="SAM" id="Phobius"/>
    </source>
</evidence>